<accession>A0A5A9NTP1</accession>
<keyword evidence="2" id="KW-1185">Reference proteome</keyword>
<reference evidence="1 2" key="1">
    <citation type="journal article" date="2019" name="Mol. Ecol. Resour.">
        <title>Chromosome-level genome assembly of Triplophysa tibetana, a fish adapted to the harsh high-altitude environment of the Tibetan Plateau.</title>
        <authorList>
            <person name="Yang X."/>
            <person name="Liu H."/>
            <person name="Ma Z."/>
            <person name="Zou Y."/>
            <person name="Zou M."/>
            <person name="Mao Y."/>
            <person name="Li X."/>
            <person name="Wang H."/>
            <person name="Chen T."/>
            <person name="Wang W."/>
            <person name="Yang R."/>
        </authorList>
    </citation>
    <scope>NUCLEOTIDE SEQUENCE [LARGE SCALE GENOMIC DNA]</scope>
    <source>
        <strain evidence="1">TTIB1903HZAU</strain>
        <tissue evidence="1">Muscle</tissue>
    </source>
</reference>
<evidence type="ECO:0000313" key="1">
    <source>
        <dbReference type="EMBL" id="KAA0713080.1"/>
    </source>
</evidence>
<comment type="caution">
    <text evidence="1">The sequence shown here is derived from an EMBL/GenBank/DDBJ whole genome shotgun (WGS) entry which is preliminary data.</text>
</comment>
<gene>
    <name evidence="1" type="ORF">E1301_Tti008609</name>
</gene>
<organism evidence="1 2">
    <name type="scientific">Triplophysa tibetana</name>
    <dbReference type="NCBI Taxonomy" id="1572043"/>
    <lineage>
        <taxon>Eukaryota</taxon>
        <taxon>Metazoa</taxon>
        <taxon>Chordata</taxon>
        <taxon>Craniata</taxon>
        <taxon>Vertebrata</taxon>
        <taxon>Euteleostomi</taxon>
        <taxon>Actinopterygii</taxon>
        <taxon>Neopterygii</taxon>
        <taxon>Teleostei</taxon>
        <taxon>Ostariophysi</taxon>
        <taxon>Cypriniformes</taxon>
        <taxon>Nemacheilidae</taxon>
        <taxon>Triplophysa</taxon>
    </lineage>
</organism>
<dbReference type="EMBL" id="SOYY01000013">
    <property type="protein sequence ID" value="KAA0713080.1"/>
    <property type="molecule type" value="Genomic_DNA"/>
</dbReference>
<sequence length="191" mass="20034">MFNFSELAQALGNLGKSLYTVGEVKEEAAPKHFLGGGSWPQAPLAKEQDPPGQLACFTLMVATPFIRAVSPEPVYKIAVNPVPFRKMATKKVSSVVMAAKPASPVIMVSSTEPVFKMAGSPEPTCKMVGTPMSPVIVVVTPVVPSLVALEVSVPEVLPLETALLEVVAGLGCVWAVHCSPVPEAIDKFAAP</sequence>
<dbReference type="AlphaFoldDB" id="A0A5A9NTP1"/>
<proteinExistence type="predicted"/>
<name>A0A5A9NTP1_9TELE</name>
<evidence type="ECO:0000313" key="2">
    <source>
        <dbReference type="Proteomes" id="UP000324632"/>
    </source>
</evidence>
<dbReference type="Proteomes" id="UP000324632">
    <property type="component" value="Chromosome 13"/>
</dbReference>
<protein>
    <submittedName>
        <fullName evidence="1">Uncharacterized protein</fullName>
    </submittedName>
</protein>